<dbReference type="InterPro" id="IPR013325">
    <property type="entry name" value="RNA_pol_sigma_r2"/>
</dbReference>
<gene>
    <name evidence="9" type="ORF">CLV99_1460</name>
</gene>
<evidence type="ECO:0000256" key="6">
    <source>
        <dbReference type="RuleBase" id="RU000716"/>
    </source>
</evidence>
<dbReference type="GO" id="GO:0016987">
    <property type="term" value="F:sigma factor activity"/>
    <property type="evidence" value="ECO:0007669"/>
    <property type="project" value="UniProtKB-KW"/>
</dbReference>
<dbReference type="Proteomes" id="UP000295292">
    <property type="component" value="Unassembled WGS sequence"/>
</dbReference>
<organism evidence="9 10">
    <name type="scientific">Sphingobacterium yanglingense</name>
    <dbReference type="NCBI Taxonomy" id="1437280"/>
    <lineage>
        <taxon>Bacteria</taxon>
        <taxon>Pseudomonadati</taxon>
        <taxon>Bacteroidota</taxon>
        <taxon>Sphingobacteriia</taxon>
        <taxon>Sphingobacteriales</taxon>
        <taxon>Sphingobacteriaceae</taxon>
        <taxon>Sphingobacterium</taxon>
    </lineage>
</organism>
<reference evidence="9 10" key="1">
    <citation type="submission" date="2019-03" db="EMBL/GenBank/DDBJ databases">
        <title>Genomic Encyclopedia of Archaeal and Bacterial Type Strains, Phase II (KMG-II): from individual species to whole genera.</title>
        <authorList>
            <person name="Goeker M."/>
        </authorList>
    </citation>
    <scope>NUCLEOTIDE SEQUENCE [LARGE SCALE GENOMIC DNA]</scope>
    <source>
        <strain evidence="9 10">DSM 28353</strain>
    </source>
</reference>
<dbReference type="RefSeq" id="WP_133583756.1">
    <property type="nucleotide sequence ID" value="NZ_SNYV01000011.1"/>
</dbReference>
<dbReference type="InterPro" id="IPR007627">
    <property type="entry name" value="RNA_pol_sigma70_r2"/>
</dbReference>
<evidence type="ECO:0000313" key="10">
    <source>
        <dbReference type="Proteomes" id="UP000295292"/>
    </source>
</evidence>
<dbReference type="InterPro" id="IPR039425">
    <property type="entry name" value="RNA_pol_sigma-70-like"/>
</dbReference>
<keyword evidence="10" id="KW-1185">Reference proteome</keyword>
<sequence>MENKDLNLQLNEYRSVLKNLAYKFTNDPEDIQDLVQETLLRALKYIDQFFHNPRVVSWLFVIMKNIYINHYRHSKQKYRYENHKANEYQDLGCHEPFTENTVEKSLALKDVKQALTQLPKEHKEMFDHYINGYKYKELSDLYGIPEGTIKSRIFLIRKALQKQFPQYR</sequence>
<feature type="domain" description="RNA polymerase sigma-70 region 2" evidence="7">
    <location>
        <begin position="12"/>
        <end position="74"/>
    </location>
</feature>
<evidence type="ECO:0000256" key="5">
    <source>
        <dbReference type="ARBA" id="ARBA00023163"/>
    </source>
</evidence>
<dbReference type="PANTHER" id="PTHR43133">
    <property type="entry name" value="RNA POLYMERASE ECF-TYPE SIGMA FACTO"/>
    <property type="match status" value="1"/>
</dbReference>
<dbReference type="NCBIfam" id="TIGR02937">
    <property type="entry name" value="sigma70-ECF"/>
    <property type="match status" value="1"/>
</dbReference>
<dbReference type="InterPro" id="IPR000838">
    <property type="entry name" value="RNA_pol_sigma70_ECF_CS"/>
</dbReference>
<comment type="similarity">
    <text evidence="1 6">Belongs to the sigma-70 factor family. ECF subfamily.</text>
</comment>
<dbReference type="AlphaFoldDB" id="A0A4R6WTC2"/>
<dbReference type="SUPFAM" id="SSF88946">
    <property type="entry name" value="Sigma2 domain of RNA polymerase sigma factors"/>
    <property type="match status" value="1"/>
</dbReference>
<dbReference type="InterPro" id="IPR036388">
    <property type="entry name" value="WH-like_DNA-bd_sf"/>
</dbReference>
<comment type="caution">
    <text evidence="9">The sequence shown here is derived from an EMBL/GenBank/DDBJ whole genome shotgun (WGS) entry which is preliminary data.</text>
</comment>
<dbReference type="Gene3D" id="1.10.10.10">
    <property type="entry name" value="Winged helix-like DNA-binding domain superfamily/Winged helix DNA-binding domain"/>
    <property type="match status" value="1"/>
</dbReference>
<evidence type="ECO:0000256" key="3">
    <source>
        <dbReference type="ARBA" id="ARBA00023082"/>
    </source>
</evidence>
<dbReference type="InterPro" id="IPR013324">
    <property type="entry name" value="RNA_pol_sigma_r3/r4-like"/>
</dbReference>
<dbReference type="InterPro" id="IPR013249">
    <property type="entry name" value="RNA_pol_sigma70_r4_t2"/>
</dbReference>
<evidence type="ECO:0000256" key="1">
    <source>
        <dbReference type="ARBA" id="ARBA00010641"/>
    </source>
</evidence>
<dbReference type="InterPro" id="IPR014284">
    <property type="entry name" value="RNA_pol_sigma-70_dom"/>
</dbReference>
<proteinExistence type="inferred from homology"/>
<evidence type="ECO:0000259" key="7">
    <source>
        <dbReference type="Pfam" id="PF04542"/>
    </source>
</evidence>
<dbReference type="Gene3D" id="1.10.1740.10">
    <property type="match status" value="1"/>
</dbReference>
<feature type="domain" description="RNA polymerase sigma factor 70 region 4 type 2" evidence="8">
    <location>
        <begin position="110"/>
        <end position="160"/>
    </location>
</feature>
<dbReference type="PANTHER" id="PTHR43133:SF25">
    <property type="entry name" value="RNA POLYMERASE SIGMA FACTOR RFAY-RELATED"/>
    <property type="match status" value="1"/>
</dbReference>
<dbReference type="Pfam" id="PF08281">
    <property type="entry name" value="Sigma70_r4_2"/>
    <property type="match status" value="1"/>
</dbReference>
<keyword evidence="2 6" id="KW-0805">Transcription regulation</keyword>
<dbReference type="EMBL" id="SNYV01000011">
    <property type="protein sequence ID" value="TDQ80006.1"/>
    <property type="molecule type" value="Genomic_DNA"/>
</dbReference>
<evidence type="ECO:0000259" key="8">
    <source>
        <dbReference type="Pfam" id="PF08281"/>
    </source>
</evidence>
<name>A0A4R6WTC2_9SPHI</name>
<dbReference type="SUPFAM" id="SSF88659">
    <property type="entry name" value="Sigma3 and sigma4 domains of RNA polymerase sigma factors"/>
    <property type="match status" value="1"/>
</dbReference>
<dbReference type="PROSITE" id="PS01063">
    <property type="entry name" value="SIGMA70_ECF"/>
    <property type="match status" value="1"/>
</dbReference>
<keyword evidence="3 6" id="KW-0731">Sigma factor</keyword>
<keyword evidence="5 6" id="KW-0804">Transcription</keyword>
<evidence type="ECO:0000256" key="4">
    <source>
        <dbReference type="ARBA" id="ARBA00023125"/>
    </source>
</evidence>
<dbReference type="OrthoDB" id="9803470at2"/>
<evidence type="ECO:0000256" key="2">
    <source>
        <dbReference type="ARBA" id="ARBA00023015"/>
    </source>
</evidence>
<keyword evidence="4 6" id="KW-0238">DNA-binding</keyword>
<dbReference type="GO" id="GO:0003677">
    <property type="term" value="F:DNA binding"/>
    <property type="evidence" value="ECO:0007669"/>
    <property type="project" value="UniProtKB-KW"/>
</dbReference>
<accession>A0A4R6WTC2</accession>
<evidence type="ECO:0000313" key="9">
    <source>
        <dbReference type="EMBL" id="TDQ80006.1"/>
    </source>
</evidence>
<dbReference type="CDD" id="cd06171">
    <property type="entry name" value="Sigma70_r4"/>
    <property type="match status" value="1"/>
</dbReference>
<protein>
    <recommendedName>
        <fullName evidence="6">RNA polymerase sigma factor</fullName>
    </recommendedName>
</protein>
<dbReference type="GO" id="GO:0006352">
    <property type="term" value="P:DNA-templated transcription initiation"/>
    <property type="evidence" value="ECO:0007669"/>
    <property type="project" value="InterPro"/>
</dbReference>
<dbReference type="Pfam" id="PF04542">
    <property type="entry name" value="Sigma70_r2"/>
    <property type="match status" value="1"/>
</dbReference>